<accession>A0A0F9DSR1</accession>
<dbReference type="SUPFAM" id="SSF53383">
    <property type="entry name" value="PLP-dependent transferases"/>
    <property type="match status" value="1"/>
</dbReference>
<comment type="caution">
    <text evidence="1">The sequence shown here is derived from an EMBL/GenBank/DDBJ whole genome shotgun (WGS) entry which is preliminary data.</text>
</comment>
<evidence type="ECO:0000313" key="1">
    <source>
        <dbReference type="EMBL" id="KKL64873.1"/>
    </source>
</evidence>
<protein>
    <recommendedName>
        <fullName evidence="2">DegT/DnrJ/EryC1/StrS family aminotransferase</fullName>
    </recommendedName>
</protein>
<feature type="non-terminal residue" evidence="1">
    <location>
        <position position="1"/>
    </location>
</feature>
<dbReference type="GO" id="GO:0030170">
    <property type="term" value="F:pyridoxal phosphate binding"/>
    <property type="evidence" value="ECO:0007669"/>
    <property type="project" value="TreeGrafter"/>
</dbReference>
<organism evidence="1">
    <name type="scientific">marine sediment metagenome</name>
    <dbReference type="NCBI Taxonomy" id="412755"/>
    <lineage>
        <taxon>unclassified sequences</taxon>
        <taxon>metagenomes</taxon>
        <taxon>ecological metagenomes</taxon>
    </lineage>
</organism>
<dbReference type="InterPro" id="IPR000653">
    <property type="entry name" value="DegT/StrS_aminotransferase"/>
</dbReference>
<dbReference type="EMBL" id="LAZR01027711">
    <property type="protein sequence ID" value="KKL64873.1"/>
    <property type="molecule type" value="Genomic_DNA"/>
</dbReference>
<dbReference type="PANTHER" id="PTHR30244">
    <property type="entry name" value="TRANSAMINASE"/>
    <property type="match status" value="1"/>
</dbReference>
<dbReference type="PANTHER" id="PTHR30244:SF34">
    <property type="entry name" value="DTDP-4-AMINO-4,6-DIDEOXYGALACTOSE TRANSAMINASE"/>
    <property type="match status" value="1"/>
</dbReference>
<dbReference type="PIRSF" id="PIRSF000390">
    <property type="entry name" value="PLP_StrS"/>
    <property type="match status" value="1"/>
</dbReference>
<dbReference type="Gene3D" id="3.40.640.10">
    <property type="entry name" value="Type I PLP-dependent aspartate aminotransferase-like (Major domain)"/>
    <property type="match status" value="1"/>
</dbReference>
<proteinExistence type="predicted"/>
<dbReference type="AlphaFoldDB" id="A0A0F9DSR1"/>
<dbReference type="GO" id="GO:0000271">
    <property type="term" value="P:polysaccharide biosynthetic process"/>
    <property type="evidence" value="ECO:0007669"/>
    <property type="project" value="TreeGrafter"/>
</dbReference>
<dbReference type="GO" id="GO:0008483">
    <property type="term" value="F:transaminase activity"/>
    <property type="evidence" value="ECO:0007669"/>
    <property type="project" value="TreeGrafter"/>
</dbReference>
<dbReference type="InterPro" id="IPR015421">
    <property type="entry name" value="PyrdxlP-dep_Trfase_major"/>
</dbReference>
<dbReference type="CDD" id="cd00616">
    <property type="entry name" value="AHBA_syn"/>
    <property type="match status" value="1"/>
</dbReference>
<evidence type="ECO:0008006" key="2">
    <source>
        <dbReference type="Google" id="ProtNLM"/>
    </source>
</evidence>
<reference evidence="1" key="1">
    <citation type="journal article" date="2015" name="Nature">
        <title>Complex archaea that bridge the gap between prokaryotes and eukaryotes.</title>
        <authorList>
            <person name="Spang A."/>
            <person name="Saw J.H."/>
            <person name="Jorgensen S.L."/>
            <person name="Zaremba-Niedzwiedzka K."/>
            <person name="Martijn J."/>
            <person name="Lind A.E."/>
            <person name="van Eijk R."/>
            <person name="Schleper C."/>
            <person name="Guy L."/>
            <person name="Ettema T.J."/>
        </authorList>
    </citation>
    <scope>NUCLEOTIDE SEQUENCE</scope>
</reference>
<name>A0A0F9DSR1_9ZZZZ</name>
<sequence>VRRFEVAFAEFVGVRNAIACSSGSAALHLALKALGVKAGDQVALPAMTYVATANAVVQCGAVPVFVDVDRDTWCIDPGQVPADVNGVIPVHMYGLVADLSALDKCDRWLLEDAAQAHGAAQGGRQVGAIGDAGAFSFYASKIIACGEGGMVTTNNDKVARSARLYRGQGVDPTRRYWHEVQGFNYRMTDLSAAIGLAQLEQYPGFATCRRALMDLYMQRLDGVVTFQPRTDESADWVAACLLPTDADSAQVAERMLLRGVETRPFFPPLTTMPAYFDSSAQVPVARELARRGICLPLHCEMAPKDAEYVCDELLGALR</sequence>
<dbReference type="Pfam" id="PF01041">
    <property type="entry name" value="DegT_DnrJ_EryC1"/>
    <property type="match status" value="1"/>
</dbReference>
<dbReference type="InterPro" id="IPR015424">
    <property type="entry name" value="PyrdxlP-dep_Trfase"/>
</dbReference>
<gene>
    <name evidence="1" type="ORF">LCGC14_2160610</name>
</gene>